<dbReference type="AlphaFoldDB" id="A0A0R0M032"/>
<dbReference type="Proteomes" id="UP000051530">
    <property type="component" value="Unassembled WGS sequence"/>
</dbReference>
<accession>A0A0R0M032</accession>
<proteinExistence type="predicted"/>
<name>A0A0R0M032_9MICR</name>
<protein>
    <submittedName>
        <fullName evidence="2">Putative BRCT protein</fullName>
    </submittedName>
</protein>
<dbReference type="OrthoDB" id="10379484at2759"/>
<dbReference type="VEuPathDB" id="MicrosporidiaDB:M153_7980004208"/>
<feature type="region of interest" description="Disordered" evidence="1">
    <location>
        <begin position="36"/>
        <end position="57"/>
    </location>
</feature>
<dbReference type="EMBL" id="LGUB01000306">
    <property type="protein sequence ID" value="KRH93525.1"/>
    <property type="molecule type" value="Genomic_DNA"/>
</dbReference>
<dbReference type="SUPFAM" id="SSF52113">
    <property type="entry name" value="BRCT domain"/>
    <property type="match status" value="1"/>
</dbReference>
<gene>
    <name evidence="2" type="ORF">M153_7980004208</name>
</gene>
<evidence type="ECO:0000313" key="3">
    <source>
        <dbReference type="Proteomes" id="UP000051530"/>
    </source>
</evidence>
<dbReference type="Gene3D" id="3.40.50.10190">
    <property type="entry name" value="BRCT domain"/>
    <property type="match status" value="1"/>
</dbReference>
<keyword evidence="3" id="KW-1185">Reference proteome</keyword>
<reference evidence="2 3" key="1">
    <citation type="submission" date="2015-07" db="EMBL/GenBank/DDBJ databases">
        <title>The genome of Pseudoloma neurophilia, a relevant intracellular parasite of the zebrafish.</title>
        <authorList>
            <person name="Ndikumana S."/>
            <person name="Pelin A."/>
            <person name="Sanders J."/>
            <person name="Corradi N."/>
        </authorList>
    </citation>
    <scope>NUCLEOTIDE SEQUENCE [LARGE SCALE GENOMIC DNA]</scope>
    <source>
        <strain evidence="2 3">MK1</strain>
    </source>
</reference>
<organism evidence="2 3">
    <name type="scientific">Pseudoloma neurophilia</name>
    <dbReference type="NCBI Taxonomy" id="146866"/>
    <lineage>
        <taxon>Eukaryota</taxon>
        <taxon>Fungi</taxon>
        <taxon>Fungi incertae sedis</taxon>
        <taxon>Microsporidia</taxon>
        <taxon>Pseudoloma</taxon>
    </lineage>
</organism>
<comment type="caution">
    <text evidence="2">The sequence shown here is derived from an EMBL/GenBank/DDBJ whole genome shotgun (WGS) entry which is preliminary data.</text>
</comment>
<evidence type="ECO:0000256" key="1">
    <source>
        <dbReference type="SAM" id="MobiDB-lite"/>
    </source>
</evidence>
<dbReference type="InterPro" id="IPR036420">
    <property type="entry name" value="BRCT_dom_sf"/>
</dbReference>
<sequence>NKEILSKETDQTQKTCPLNEKYNKIAVSMSYTPVLSEKCPNSQNTDTHSQPKTSSFENQMPSLQENFSIEIPPNLPLQPSKSPKQKLRINIQTIKRRRTYKKRLRFCFSGLENKELSKCEIICSKLTKKFKDFDIVESIEEATHLFVKLNEEKLCTRRYKYLYAGLAGIPIIDCEFLRKLKKDYNIHQFYNFIPHGDKIFGRSTLPQNCFKENRKIFEKAIFFMEGIKITKECEQLIAIAGGLKRKGTKQPDDIELTNQKEIFDYISANEFL</sequence>
<feature type="non-terminal residue" evidence="2">
    <location>
        <position position="1"/>
    </location>
</feature>
<evidence type="ECO:0000313" key="2">
    <source>
        <dbReference type="EMBL" id="KRH93525.1"/>
    </source>
</evidence>